<sequence>MRVIDLNTFLEDERWFPNDLQRRIRESWEEASRLCNGSSIEDIWNLLVKNCLNSWFVEEDEQYNLEKVMELIKYDIILSACISFNFAIIPQKNIGEFVIDVLKGDPDFKDEEILKQLIKTPILKTDLGYKWSQRRKAIMDTINKAALLFLDTENNIIPTKELYIYVRQFSRYHLRADEEKEEYKFEYMNAELFYTLLKTRNRLPFTYIAQRGMYINKIYDEIYDCFSLLKNIYQNQGYSIEKIKDTFMIDNFLSFSTLDYLSTHYLERFTNLSTYKQSYSPEQAQSALYFYNFLFPLPYELCKSEVDGYNNAIDQFFQSDNCECRWKILEPYISKYVFINSCLVPVIQTIFSKYLLMNENAPLQNLEPSLQKVAIRLEKYILNNKDFSYYHDLVDNSVENERVKDYRRYLKHLSEDVGKIESTYSKDDKETKGNKGGSYQKQLEFNIAYYFYFIRRDNFVEKCRRYADMDFSKIMERRPKVNRTFDEFIYQKIEEAMLEYDLIQRSNDFPKTKQYTDFIKGSKNRKIYPDLKK</sequence>
<name>A0AAU7PM88_9FIRM</name>
<proteinExistence type="predicted"/>
<dbReference type="EMBL" id="CP157940">
    <property type="protein sequence ID" value="XBS53309.1"/>
    <property type="molecule type" value="Genomic_DNA"/>
</dbReference>
<gene>
    <name evidence="1" type="ORF">ABFV83_15980</name>
</gene>
<dbReference type="AlphaFoldDB" id="A0AAU7PM88"/>
<accession>A0AAU7PM88</accession>
<protein>
    <submittedName>
        <fullName evidence="1">Uncharacterized protein</fullName>
    </submittedName>
</protein>
<organism evidence="1">
    <name type="scientific">Lacrimispora sp. BS-2</name>
    <dbReference type="NCBI Taxonomy" id="3151850"/>
    <lineage>
        <taxon>Bacteria</taxon>
        <taxon>Bacillati</taxon>
        <taxon>Bacillota</taxon>
        <taxon>Clostridia</taxon>
        <taxon>Lachnospirales</taxon>
        <taxon>Lachnospiraceae</taxon>
        <taxon>Lacrimispora</taxon>
    </lineage>
</organism>
<evidence type="ECO:0000313" key="1">
    <source>
        <dbReference type="EMBL" id="XBS53309.1"/>
    </source>
</evidence>
<dbReference type="RefSeq" id="WP_349945227.1">
    <property type="nucleotide sequence ID" value="NZ_CP157940.1"/>
</dbReference>
<reference evidence="1" key="1">
    <citation type="submission" date="2024-06" db="EMBL/GenBank/DDBJ databases">
        <title>Lacrimispora cavernae sp. nov., a novel anaerobe isolated from bat guano pile inside a cave.</title>
        <authorList>
            <person name="Miller S.L."/>
            <person name="Lu N."/>
            <person name="King J."/>
            <person name="Sankaranarayanan K."/>
            <person name="Lawson P.A."/>
        </authorList>
    </citation>
    <scope>NUCLEOTIDE SEQUENCE</scope>
    <source>
        <strain evidence="1">BS-2</strain>
    </source>
</reference>